<name>A0A2D4PBP5_MICSU</name>
<reference evidence="1" key="1">
    <citation type="submission" date="2017-07" db="EMBL/GenBank/DDBJ databases">
        <authorList>
            <person name="Mikheyev A."/>
            <person name="Grau M."/>
        </authorList>
    </citation>
    <scope>NUCLEOTIDE SEQUENCE</scope>
    <source>
        <tissue evidence="1">Venom_gland</tissue>
    </source>
</reference>
<accession>A0A2D4PBP5</accession>
<proteinExistence type="predicted"/>
<sequence>MKEWIVLRNTRLLTLEEHDLQLGWHAFLWYGKSKMHSYFQRNALLLIWEKIREHYLKIPVWLSTMEALIHPNINMRNIVRYKDILNEKGELKTKQELNEQGMDMVWYSYMQI</sequence>
<organism evidence="1">
    <name type="scientific">Micrurus surinamensis</name>
    <name type="common">Surinam coral snake</name>
    <dbReference type="NCBI Taxonomy" id="129470"/>
    <lineage>
        <taxon>Eukaryota</taxon>
        <taxon>Metazoa</taxon>
        <taxon>Chordata</taxon>
        <taxon>Craniata</taxon>
        <taxon>Vertebrata</taxon>
        <taxon>Euteleostomi</taxon>
        <taxon>Lepidosauria</taxon>
        <taxon>Squamata</taxon>
        <taxon>Bifurcata</taxon>
        <taxon>Unidentata</taxon>
        <taxon>Episquamata</taxon>
        <taxon>Toxicofera</taxon>
        <taxon>Serpentes</taxon>
        <taxon>Colubroidea</taxon>
        <taxon>Elapidae</taxon>
        <taxon>Elapinae</taxon>
        <taxon>Micrurus</taxon>
    </lineage>
</organism>
<dbReference type="PANTHER" id="PTHR31635">
    <property type="entry name" value="REVERSE TRANSCRIPTASE DOMAIN-CONTAINING PROTEIN-RELATED"/>
    <property type="match status" value="1"/>
</dbReference>
<protein>
    <submittedName>
        <fullName evidence="1">Uncharacterized protein</fullName>
    </submittedName>
</protein>
<dbReference type="EMBL" id="IACN01062677">
    <property type="protein sequence ID" value="LAB55441.1"/>
    <property type="molecule type" value="Transcribed_RNA"/>
</dbReference>
<dbReference type="PANTHER" id="PTHR31635:SF196">
    <property type="entry name" value="REVERSE TRANSCRIPTASE DOMAIN-CONTAINING PROTEIN-RELATED"/>
    <property type="match status" value="1"/>
</dbReference>
<reference evidence="1" key="2">
    <citation type="submission" date="2017-11" db="EMBL/GenBank/DDBJ databases">
        <title>Coralsnake Venomics: Analyses of Venom Gland Transcriptomes and Proteomes of Six Brazilian Taxa.</title>
        <authorList>
            <person name="Aird S.D."/>
            <person name="Jorge da Silva N."/>
            <person name="Qiu L."/>
            <person name="Villar-Briones A."/>
            <person name="Aparecida-Saddi V."/>
            <person name="Campos-Telles M.P."/>
            <person name="Grau M."/>
            <person name="Mikheyev A.S."/>
        </authorList>
    </citation>
    <scope>NUCLEOTIDE SEQUENCE</scope>
    <source>
        <tissue evidence="1">Venom_gland</tissue>
    </source>
</reference>
<dbReference type="AlphaFoldDB" id="A0A2D4PBP5"/>
<evidence type="ECO:0000313" key="1">
    <source>
        <dbReference type="EMBL" id="LAB55441.1"/>
    </source>
</evidence>